<accession>A0A2A3JRD2</accession>
<reference evidence="4" key="2">
    <citation type="submission" date="2023-07" db="EMBL/GenBank/DDBJ databases">
        <title>Yangia mangrovi SAOS 153D genome.</title>
        <authorList>
            <person name="Verma A."/>
            <person name="Pal Y."/>
            <person name="Sundharam S."/>
            <person name="Bisht B."/>
            <person name="Srinivasan K."/>
        </authorList>
    </citation>
    <scope>NUCLEOTIDE SEQUENCE [LARGE SCALE GENOMIC DNA]</scope>
    <source>
        <strain evidence="4">SAOS 153D</strain>
    </source>
</reference>
<reference evidence="2" key="3">
    <citation type="submission" date="2024-05" db="EMBL/GenBank/DDBJ databases">
        <title>Yangia mangrovi SAOS 153D genome.</title>
        <authorList>
            <person name="Verma A."/>
            <person name="Pal Y."/>
            <person name="Sundharam S."/>
            <person name="Bisht B."/>
            <person name="Srinivasan K."/>
        </authorList>
    </citation>
    <scope>NUCLEOTIDE SEQUENCE</scope>
    <source>
        <strain evidence="2">SAOS 153D</strain>
    </source>
</reference>
<dbReference type="InterPro" id="IPR029045">
    <property type="entry name" value="ClpP/crotonase-like_dom_sf"/>
</dbReference>
<evidence type="ECO:0008006" key="5">
    <source>
        <dbReference type="Google" id="ProtNLM"/>
    </source>
</evidence>
<dbReference type="Gene3D" id="3.90.226.10">
    <property type="entry name" value="2-enoyl-CoA Hydratase, Chain A, domain 1"/>
    <property type="match status" value="1"/>
</dbReference>
<evidence type="ECO:0000313" key="2">
    <source>
        <dbReference type="EMBL" id="MCT4370871.1"/>
    </source>
</evidence>
<evidence type="ECO:0000256" key="1">
    <source>
        <dbReference type="SAM" id="MobiDB-lite"/>
    </source>
</evidence>
<gene>
    <name evidence="2" type="ORF">CLG85_011305</name>
    <name evidence="3" type="ORF">CLG85_18705</name>
</gene>
<sequence length="246" mass="26673">MRHLTVARALTGALVLQIALGAFLVWGDLTSSDFSLPRFGPSAPRLSQPVQPGDQRRTFAPNRDLPPLSPLRDPGKLPNRLALTRSDGATWRLEGTIAEGDAERIIAALDEAAPLESLVLQSPGGSVPDALAIGRHVRQMGLQTRMLKGEFCYSACPYLLASGTTRDIAEGASVGVHQHYFGESTILPAFIAVEQIQRGQGEVMEYLEEMGIDPMLLRPALATPADQIYILLPEDLARYKFVTAES</sequence>
<keyword evidence="4" id="KW-1185">Reference proteome</keyword>
<proteinExistence type="predicted"/>
<feature type="compositionally biased region" description="Low complexity" evidence="1">
    <location>
        <begin position="61"/>
        <end position="72"/>
    </location>
</feature>
<dbReference type="EMBL" id="NTHN01000334">
    <property type="protein sequence ID" value="PBD17692.1"/>
    <property type="molecule type" value="Genomic_DNA"/>
</dbReference>
<evidence type="ECO:0000313" key="3">
    <source>
        <dbReference type="EMBL" id="PBD17692.1"/>
    </source>
</evidence>
<evidence type="ECO:0000313" key="4">
    <source>
        <dbReference type="Proteomes" id="UP000217448"/>
    </source>
</evidence>
<comment type="caution">
    <text evidence="3">The sequence shown here is derived from an EMBL/GenBank/DDBJ whole genome shotgun (WGS) entry which is preliminary data.</text>
</comment>
<reference evidence="3" key="1">
    <citation type="submission" date="2017-09" db="EMBL/GenBank/DDBJ databases">
        <title>Yangia sp. SAOS 153D whole genome sequencing.</title>
        <authorList>
            <person name="Verma A."/>
            <person name="Krishnamurthi S."/>
        </authorList>
    </citation>
    <scope>NUCLEOTIDE SEQUENCE [LARGE SCALE GENOMIC DNA]</scope>
    <source>
        <strain evidence="3">SAOS 153D</strain>
    </source>
</reference>
<dbReference type="RefSeq" id="WP_095883610.1">
    <property type="nucleotide sequence ID" value="NZ_NTHN02000018.1"/>
</dbReference>
<dbReference type="Proteomes" id="UP000217448">
    <property type="component" value="Unassembled WGS sequence"/>
</dbReference>
<organism evidence="3">
    <name type="scientific">Alloyangia mangrovi</name>
    <dbReference type="NCBI Taxonomy" id="1779329"/>
    <lineage>
        <taxon>Bacteria</taxon>
        <taxon>Pseudomonadati</taxon>
        <taxon>Pseudomonadota</taxon>
        <taxon>Alphaproteobacteria</taxon>
        <taxon>Rhodobacterales</taxon>
        <taxon>Roseobacteraceae</taxon>
        <taxon>Alloyangia</taxon>
    </lineage>
</organism>
<dbReference type="AlphaFoldDB" id="A0A2A3JRD2"/>
<dbReference type="SUPFAM" id="SSF52096">
    <property type="entry name" value="ClpP/crotonase"/>
    <property type="match status" value="1"/>
</dbReference>
<dbReference type="EMBL" id="NTHN02000018">
    <property type="protein sequence ID" value="MCT4370871.1"/>
    <property type="molecule type" value="Genomic_DNA"/>
</dbReference>
<dbReference type="OrthoDB" id="5936191at2"/>
<name>A0A2A3JRD2_9RHOB</name>
<protein>
    <recommendedName>
        <fullName evidence="5">Periplasmic protein</fullName>
    </recommendedName>
</protein>
<feature type="region of interest" description="Disordered" evidence="1">
    <location>
        <begin position="40"/>
        <end position="74"/>
    </location>
</feature>